<name>A0A9N9AXM4_9GLOM</name>
<evidence type="ECO:0000313" key="3">
    <source>
        <dbReference type="Proteomes" id="UP000789739"/>
    </source>
</evidence>
<accession>A0A9N9AXM4</accession>
<dbReference type="Proteomes" id="UP000789739">
    <property type="component" value="Unassembled WGS sequence"/>
</dbReference>
<sequence length="108" mass="12306">MKTGGNNVNTSRENTINVNEAIAGGIFIAESSKKRDQEKDGRKDRLKRTKINSNMDGKIDEFFLPVSQRDQGHENMNNNRDNEELTITLEPGVPEEELEDNLYKKILV</sequence>
<evidence type="ECO:0000256" key="1">
    <source>
        <dbReference type="SAM" id="MobiDB-lite"/>
    </source>
</evidence>
<feature type="compositionally biased region" description="Basic and acidic residues" evidence="1">
    <location>
        <begin position="31"/>
        <end position="43"/>
    </location>
</feature>
<reference evidence="2" key="1">
    <citation type="submission" date="2021-06" db="EMBL/GenBank/DDBJ databases">
        <authorList>
            <person name="Kallberg Y."/>
            <person name="Tangrot J."/>
            <person name="Rosling A."/>
        </authorList>
    </citation>
    <scope>NUCLEOTIDE SEQUENCE</scope>
    <source>
        <strain evidence="2">BR232B</strain>
    </source>
</reference>
<dbReference type="AlphaFoldDB" id="A0A9N9AXM4"/>
<gene>
    <name evidence="2" type="ORF">PBRASI_LOCUS4729</name>
</gene>
<protein>
    <submittedName>
        <fullName evidence="2">3030_t:CDS:1</fullName>
    </submittedName>
</protein>
<comment type="caution">
    <text evidence="2">The sequence shown here is derived from an EMBL/GenBank/DDBJ whole genome shotgun (WGS) entry which is preliminary data.</text>
</comment>
<dbReference type="EMBL" id="CAJVPI010000507">
    <property type="protein sequence ID" value="CAG8543854.1"/>
    <property type="molecule type" value="Genomic_DNA"/>
</dbReference>
<feature type="region of interest" description="Disordered" evidence="1">
    <location>
        <begin position="30"/>
        <end position="52"/>
    </location>
</feature>
<proteinExistence type="predicted"/>
<evidence type="ECO:0000313" key="2">
    <source>
        <dbReference type="EMBL" id="CAG8543854.1"/>
    </source>
</evidence>
<keyword evidence="3" id="KW-1185">Reference proteome</keyword>
<organism evidence="2 3">
    <name type="scientific">Paraglomus brasilianum</name>
    <dbReference type="NCBI Taxonomy" id="144538"/>
    <lineage>
        <taxon>Eukaryota</taxon>
        <taxon>Fungi</taxon>
        <taxon>Fungi incertae sedis</taxon>
        <taxon>Mucoromycota</taxon>
        <taxon>Glomeromycotina</taxon>
        <taxon>Glomeromycetes</taxon>
        <taxon>Paraglomerales</taxon>
        <taxon>Paraglomeraceae</taxon>
        <taxon>Paraglomus</taxon>
    </lineage>
</organism>